<dbReference type="PANTHER" id="PTHR43479">
    <property type="entry name" value="ACREF/ENVCD OPERON REPRESSOR-RELATED"/>
    <property type="match status" value="1"/>
</dbReference>
<dbReference type="eggNOG" id="COG1309">
    <property type="taxonomic scope" value="Bacteria"/>
</dbReference>
<dbReference type="RefSeq" id="WP_007123141.1">
    <property type="nucleotide sequence ID" value="NZ_AZDK01000024.1"/>
</dbReference>
<dbReference type="PANTHER" id="PTHR43479:SF7">
    <property type="entry name" value="TETR-FAMILY TRANSCRIPTIONAL REGULATOR"/>
    <property type="match status" value="1"/>
</dbReference>
<dbReference type="InterPro" id="IPR009057">
    <property type="entry name" value="Homeodomain-like_sf"/>
</dbReference>
<gene>
    <name evidence="1" type="ORF">HMPREF0494_1594</name>
</gene>
<dbReference type="STRING" id="525309.HMPREF0494_1594"/>
<name>C8P8F0_9LACO</name>
<dbReference type="InterPro" id="IPR050624">
    <property type="entry name" value="HTH-type_Tx_Regulator"/>
</dbReference>
<dbReference type="SUPFAM" id="SSF46689">
    <property type="entry name" value="Homeodomain-like"/>
    <property type="match status" value="1"/>
</dbReference>
<evidence type="ECO:0000313" key="1">
    <source>
        <dbReference type="EMBL" id="EEW53248.1"/>
    </source>
</evidence>
<dbReference type="HOGENOM" id="CLU_087539_3_2_9"/>
<sequence length="192" mass="22917">MKYDLSRKPTRGAQRTLSAFSNTMFQMVSEQPFEKINVNQLCEISNYPRATFYNYFDDKYDLLEYCWYVLSEQVDLQQFTQIPSEKLLFVYFDRIYDLLNERYEWLAKVLKFNSCNSSLIWGFTEYLKKQTRKIFLSCIASKSQQAPVDVPIELLADHYSSTLLLVLEWIFFKQNKVDKEAAHKYLRKLLAI</sequence>
<protein>
    <submittedName>
        <fullName evidence="1">Uncharacterized protein</fullName>
    </submittedName>
</protein>
<accession>C8P8F0</accession>
<proteinExistence type="predicted"/>
<dbReference type="AlphaFoldDB" id="C8P8F0"/>
<dbReference type="EMBL" id="ACLL01000045">
    <property type="protein sequence ID" value="EEW53248.1"/>
    <property type="molecule type" value="Genomic_DNA"/>
</dbReference>
<comment type="caution">
    <text evidence="1">The sequence shown here is derived from an EMBL/GenBank/DDBJ whole genome shotgun (WGS) entry which is preliminary data.</text>
</comment>
<reference evidence="1 2" key="1">
    <citation type="submission" date="2009-09" db="EMBL/GenBank/DDBJ databases">
        <authorList>
            <person name="Qin X."/>
            <person name="Bachman B."/>
            <person name="Battles P."/>
            <person name="Bell A."/>
            <person name="Bess C."/>
            <person name="Bickham C."/>
            <person name="Chaboub L."/>
            <person name="Chen D."/>
            <person name="Coyle M."/>
            <person name="Deiros D.R."/>
            <person name="Dinh H."/>
            <person name="Forbes L."/>
            <person name="Fowler G."/>
            <person name="Francisco L."/>
            <person name="Fu Q."/>
            <person name="Gubbala S."/>
            <person name="Hale W."/>
            <person name="Han Y."/>
            <person name="Hemphill L."/>
            <person name="Highlander S.K."/>
            <person name="Hirani K."/>
            <person name="Hogues M."/>
            <person name="Jackson L."/>
            <person name="Jakkamsetti A."/>
            <person name="Javaid M."/>
            <person name="Jiang H."/>
            <person name="Korchina V."/>
            <person name="Kovar C."/>
            <person name="Lara F."/>
            <person name="Lee S."/>
            <person name="Mata R."/>
            <person name="Mathew T."/>
            <person name="Moen C."/>
            <person name="Morales K."/>
            <person name="Munidasa M."/>
            <person name="Nazareth L."/>
            <person name="Ngo R."/>
            <person name="Nguyen L."/>
            <person name="Okwuonu G."/>
            <person name="Ongeri F."/>
            <person name="Patil S."/>
            <person name="Petrosino J."/>
            <person name="Pham C."/>
            <person name="Pham P."/>
            <person name="Pu L.-L."/>
            <person name="Puazo M."/>
            <person name="Raj R."/>
            <person name="Reid J."/>
            <person name="Rouhana J."/>
            <person name="Saada N."/>
            <person name="Shang Y."/>
            <person name="Simmons D."/>
            <person name="Thornton R."/>
            <person name="Warren J."/>
            <person name="Weissenberger G."/>
            <person name="Zhang J."/>
            <person name="Zhang L."/>
            <person name="Zhou C."/>
            <person name="Zhu D."/>
            <person name="Muzny D."/>
            <person name="Worley K."/>
            <person name="Gibbs R."/>
        </authorList>
    </citation>
    <scope>NUCLEOTIDE SEQUENCE [LARGE SCALE GENOMIC DNA]</scope>
    <source>
        <strain evidence="1 2">DSM 16041</strain>
    </source>
</reference>
<dbReference type="OrthoDB" id="9810250at2"/>
<organism evidence="1 2">
    <name type="scientific">Limosilactobacillus antri DSM 16041</name>
    <dbReference type="NCBI Taxonomy" id="525309"/>
    <lineage>
        <taxon>Bacteria</taxon>
        <taxon>Bacillati</taxon>
        <taxon>Bacillota</taxon>
        <taxon>Bacilli</taxon>
        <taxon>Lactobacillales</taxon>
        <taxon>Lactobacillaceae</taxon>
        <taxon>Limosilactobacillus</taxon>
    </lineage>
</organism>
<dbReference type="Proteomes" id="UP000003675">
    <property type="component" value="Unassembled WGS sequence"/>
</dbReference>
<evidence type="ECO:0000313" key="2">
    <source>
        <dbReference type="Proteomes" id="UP000003675"/>
    </source>
</evidence>
<dbReference type="Gene3D" id="1.10.357.10">
    <property type="entry name" value="Tetracycline Repressor, domain 2"/>
    <property type="match status" value="1"/>
</dbReference>